<sequence length="252" mass="25621">MINLPPELMAALWGGISGLALVLGALVGYFLNLPHRAVASVMAFGTGVLISALSIELMESSVAVGGLPAAAAGFLFGVVLYTGANAILSLYGARHRKRSRAPVVSKDQAAGVAIALGALLDGLPESAAIGVSLLDGNGVALVTVFAIFISNVPEGLSSSAGMRRAGRGPGYIFGLWLSIAMLSAFAAWIGYAFLGELGPTYIAFATATAAGAILVMIIQTMIPEAFEEMHGFTGPVAAIGFLTAFSASQLFG</sequence>
<dbReference type="Proteomes" id="UP000198519">
    <property type="component" value="Unassembled WGS sequence"/>
</dbReference>
<reference evidence="3" key="1">
    <citation type="submission" date="2016-10" db="EMBL/GenBank/DDBJ databases">
        <authorList>
            <person name="Varghese N."/>
            <person name="Submissions S."/>
        </authorList>
    </citation>
    <scope>NUCLEOTIDE SEQUENCE [LARGE SCALE GENOMIC DNA]</scope>
    <source>
        <strain evidence="3">CGMCC 1.7061</strain>
    </source>
</reference>
<feature type="transmembrane region" description="Helical" evidence="1">
    <location>
        <begin position="230"/>
        <end position="251"/>
    </location>
</feature>
<keyword evidence="1" id="KW-0472">Membrane</keyword>
<accession>A0A1I4M4U5</accession>
<keyword evidence="3" id="KW-1185">Reference proteome</keyword>
<keyword evidence="1" id="KW-1133">Transmembrane helix</keyword>
<organism evidence="2 3">
    <name type="scientific">Marinobacter zhejiangensis</name>
    <dbReference type="NCBI Taxonomy" id="488535"/>
    <lineage>
        <taxon>Bacteria</taxon>
        <taxon>Pseudomonadati</taxon>
        <taxon>Pseudomonadota</taxon>
        <taxon>Gammaproteobacteria</taxon>
        <taxon>Pseudomonadales</taxon>
        <taxon>Marinobacteraceae</taxon>
        <taxon>Marinobacter</taxon>
    </lineage>
</organism>
<feature type="transmembrane region" description="Helical" evidence="1">
    <location>
        <begin position="38"/>
        <end position="55"/>
    </location>
</feature>
<feature type="transmembrane region" description="Helical" evidence="1">
    <location>
        <begin position="200"/>
        <end position="218"/>
    </location>
</feature>
<evidence type="ECO:0000256" key="1">
    <source>
        <dbReference type="SAM" id="Phobius"/>
    </source>
</evidence>
<keyword evidence="1" id="KW-0812">Transmembrane</keyword>
<dbReference type="RefSeq" id="WP_245749861.1">
    <property type="nucleotide sequence ID" value="NZ_FOUE01000001.1"/>
</dbReference>
<evidence type="ECO:0000313" key="3">
    <source>
        <dbReference type="Proteomes" id="UP000198519"/>
    </source>
</evidence>
<feature type="transmembrane region" description="Helical" evidence="1">
    <location>
        <begin position="67"/>
        <end position="91"/>
    </location>
</feature>
<dbReference type="EMBL" id="FOUE01000001">
    <property type="protein sequence ID" value="SFL98035.1"/>
    <property type="molecule type" value="Genomic_DNA"/>
</dbReference>
<dbReference type="AlphaFoldDB" id="A0A1I4M4U5"/>
<gene>
    <name evidence="2" type="ORF">SAMN04487963_0841</name>
</gene>
<dbReference type="STRING" id="488535.SAMN04487963_0841"/>
<feature type="transmembrane region" description="Helical" evidence="1">
    <location>
        <begin position="12"/>
        <end position="31"/>
    </location>
</feature>
<name>A0A1I4M4U5_9GAMM</name>
<proteinExistence type="predicted"/>
<feature type="transmembrane region" description="Helical" evidence="1">
    <location>
        <begin position="170"/>
        <end position="194"/>
    </location>
</feature>
<evidence type="ECO:0000313" key="2">
    <source>
        <dbReference type="EMBL" id="SFL98035.1"/>
    </source>
</evidence>
<protein>
    <submittedName>
        <fullName evidence="2">Zinc transporter, ZIP family</fullName>
    </submittedName>
</protein>